<keyword evidence="4" id="KW-1185">Reference proteome</keyword>
<dbReference type="STRING" id="1777137.AWB76_01765"/>
<evidence type="ECO:0000313" key="3">
    <source>
        <dbReference type="EMBL" id="SAK52796.1"/>
    </source>
</evidence>
<accession>A0A158A587</accession>
<dbReference type="InterPro" id="IPR008972">
    <property type="entry name" value="Cupredoxin"/>
</dbReference>
<protein>
    <recommendedName>
        <fullName evidence="5">Methylamine utilization protein</fullName>
    </recommendedName>
</protein>
<dbReference type="Proteomes" id="UP000054624">
    <property type="component" value="Unassembled WGS sequence"/>
</dbReference>
<feature type="chain" id="PRO_5007620093" description="Methylamine utilization protein" evidence="2">
    <location>
        <begin position="21"/>
        <end position="198"/>
    </location>
</feature>
<evidence type="ECO:0000256" key="1">
    <source>
        <dbReference type="ARBA" id="ARBA00004418"/>
    </source>
</evidence>
<evidence type="ECO:0008006" key="5">
    <source>
        <dbReference type="Google" id="ProtNLM"/>
    </source>
</evidence>
<keyword evidence="2" id="KW-0732">Signal</keyword>
<dbReference type="GO" id="GO:0042597">
    <property type="term" value="C:periplasmic space"/>
    <property type="evidence" value="ECO:0007669"/>
    <property type="project" value="UniProtKB-SubCell"/>
</dbReference>
<dbReference type="SUPFAM" id="SSF49503">
    <property type="entry name" value="Cupredoxins"/>
    <property type="match status" value="1"/>
</dbReference>
<name>A0A158A587_9BURK</name>
<comment type="subcellular location">
    <subcellularLocation>
        <location evidence="1">Periplasm</location>
    </subcellularLocation>
</comment>
<dbReference type="EMBL" id="FCOI02000004">
    <property type="protein sequence ID" value="SAK52796.1"/>
    <property type="molecule type" value="Genomic_DNA"/>
</dbReference>
<reference evidence="4" key="1">
    <citation type="submission" date="2016-01" db="EMBL/GenBank/DDBJ databases">
        <authorList>
            <person name="Peeters Charlotte."/>
        </authorList>
    </citation>
    <scope>NUCLEOTIDE SEQUENCE [LARGE SCALE GENOMIC DNA]</scope>
</reference>
<dbReference type="CDD" id="cd04221">
    <property type="entry name" value="MauL"/>
    <property type="match status" value="1"/>
</dbReference>
<sequence>MNMLKTLFTVLACGATIAHAASVRVTIVDQTGAPVPDAIVYALPVNGKLPATKPAGAVIDQIKRRFVPMVSVVQTGASVTFPNKDNIEHDVYSFSPPKRFELNLYHGIPANPVVFDKPGLVVMGCNIHDSMVAYLLIVETPWFAKTDASGAAIIDNLPADAYKVIAWHFRQSDPNAQPAQKVTADGAAKFALQLRPAE</sequence>
<proteinExistence type="predicted"/>
<dbReference type="OrthoDB" id="9772097at2"/>
<feature type="signal peptide" evidence="2">
    <location>
        <begin position="1"/>
        <end position="20"/>
    </location>
</feature>
<dbReference type="RefSeq" id="WP_061159693.1">
    <property type="nucleotide sequence ID" value="NZ_FCOI02000004.1"/>
</dbReference>
<dbReference type="AlphaFoldDB" id="A0A158A587"/>
<organism evidence="3 4">
    <name type="scientific">Caballeronia temeraria</name>
    <dbReference type="NCBI Taxonomy" id="1777137"/>
    <lineage>
        <taxon>Bacteria</taxon>
        <taxon>Pseudomonadati</taxon>
        <taxon>Pseudomonadota</taxon>
        <taxon>Betaproteobacteria</taxon>
        <taxon>Burkholderiales</taxon>
        <taxon>Burkholderiaceae</taxon>
        <taxon>Caballeronia</taxon>
    </lineage>
</organism>
<evidence type="ECO:0000256" key="2">
    <source>
        <dbReference type="SAM" id="SignalP"/>
    </source>
</evidence>
<evidence type="ECO:0000313" key="4">
    <source>
        <dbReference type="Proteomes" id="UP000054624"/>
    </source>
</evidence>
<dbReference type="Gene3D" id="2.60.40.420">
    <property type="entry name" value="Cupredoxins - blue copper proteins"/>
    <property type="match status" value="1"/>
</dbReference>
<dbReference type="InterPro" id="IPR034242">
    <property type="entry name" value="MauL"/>
</dbReference>
<gene>
    <name evidence="3" type="ORF">AWB76_01765</name>
</gene>